<keyword evidence="3" id="KW-1185">Reference proteome</keyword>
<gene>
    <name evidence="2" type="ORF">V2H45_20355</name>
</gene>
<reference evidence="2" key="1">
    <citation type="submission" date="2024-01" db="EMBL/GenBank/DDBJ databases">
        <title>Bank of Algae and Cyanobacteria of the Azores (BACA) strain genomes.</title>
        <authorList>
            <person name="Luz R."/>
            <person name="Cordeiro R."/>
            <person name="Fonseca A."/>
            <person name="Goncalves V."/>
        </authorList>
    </citation>
    <scope>NUCLEOTIDE SEQUENCE</scope>
    <source>
        <strain evidence="2">BACA0141</strain>
    </source>
</reference>
<accession>A0AAW9Q7A5</accession>
<dbReference type="EMBL" id="JAZBJZ010000112">
    <property type="protein sequence ID" value="MEE3719100.1"/>
    <property type="molecule type" value="Genomic_DNA"/>
</dbReference>
<organism evidence="2 3">
    <name type="scientific">Tumidithrix elongata BACA0141</name>
    <dbReference type="NCBI Taxonomy" id="2716417"/>
    <lineage>
        <taxon>Bacteria</taxon>
        <taxon>Bacillati</taxon>
        <taxon>Cyanobacteriota</taxon>
        <taxon>Cyanophyceae</taxon>
        <taxon>Pseudanabaenales</taxon>
        <taxon>Pseudanabaenaceae</taxon>
        <taxon>Tumidithrix</taxon>
        <taxon>Tumidithrix elongata</taxon>
    </lineage>
</organism>
<name>A0AAW9Q7A5_9CYAN</name>
<sequence>MPSLFTQAQLRRLRPGDRVTYGGGVQWDVLDYSTYTDPEGYETEEWELSSGGNTSYYLLREVDPANPDTSVNWYFSQEIKIEQVASEHPGDNLKFSLWRSMREGEHPHERLRALGRDYFFESKTTGTYVGGEKGETSRTTWDYWDSDHLWNLAIEAWEDGGLYVYSTKKVDPSDFSEIEDSERSINSMRYAMASTPKRSKPKKTWQWVAAWSLTILGICLMLFGGW</sequence>
<keyword evidence="1" id="KW-0812">Transmembrane</keyword>
<evidence type="ECO:0000313" key="3">
    <source>
        <dbReference type="Proteomes" id="UP001333818"/>
    </source>
</evidence>
<feature type="transmembrane region" description="Helical" evidence="1">
    <location>
        <begin position="207"/>
        <end position="225"/>
    </location>
</feature>
<evidence type="ECO:0000313" key="2">
    <source>
        <dbReference type="EMBL" id="MEE3719100.1"/>
    </source>
</evidence>
<evidence type="ECO:0008006" key="4">
    <source>
        <dbReference type="Google" id="ProtNLM"/>
    </source>
</evidence>
<keyword evidence="1" id="KW-0472">Membrane</keyword>
<comment type="caution">
    <text evidence="2">The sequence shown here is derived from an EMBL/GenBank/DDBJ whole genome shotgun (WGS) entry which is preliminary data.</text>
</comment>
<dbReference type="Proteomes" id="UP001333818">
    <property type="component" value="Unassembled WGS sequence"/>
</dbReference>
<proteinExistence type="predicted"/>
<evidence type="ECO:0000256" key="1">
    <source>
        <dbReference type="SAM" id="Phobius"/>
    </source>
</evidence>
<keyword evidence="1" id="KW-1133">Transmembrane helix</keyword>
<dbReference type="AlphaFoldDB" id="A0AAW9Q7A5"/>
<protein>
    <recommendedName>
        <fullName evidence="4">DUF4178 domain-containing protein</fullName>
    </recommendedName>
</protein>
<dbReference type="RefSeq" id="WP_330485536.1">
    <property type="nucleotide sequence ID" value="NZ_JAZBJZ010000112.1"/>
</dbReference>